<keyword evidence="2" id="KW-1185">Reference proteome</keyword>
<reference evidence="1 2" key="1">
    <citation type="submission" date="2017-04" db="EMBL/GenBank/DDBJ databases">
        <authorList>
            <person name="Afonso C.L."/>
            <person name="Miller P.J."/>
            <person name="Scott M.A."/>
            <person name="Spackman E."/>
            <person name="Goraichik I."/>
            <person name="Dimitrov K.M."/>
            <person name="Suarez D.L."/>
            <person name="Swayne D.E."/>
        </authorList>
    </citation>
    <scope>NUCLEOTIDE SEQUENCE [LARGE SCALE GENOMIC DNA]</scope>
    <source>
        <strain evidence="1 2">DSM 11622</strain>
    </source>
</reference>
<dbReference type="Proteomes" id="UP000192266">
    <property type="component" value="Unassembled WGS sequence"/>
</dbReference>
<name>A0A1W1UGF0_9BACT</name>
<dbReference type="AlphaFoldDB" id="A0A1W1UGF0"/>
<evidence type="ECO:0000313" key="1">
    <source>
        <dbReference type="EMBL" id="SMB80102.1"/>
    </source>
</evidence>
<gene>
    <name evidence="1" type="ORF">SAMN00120144_3885</name>
</gene>
<protein>
    <submittedName>
        <fullName evidence="1">Uncharacterized protein</fullName>
    </submittedName>
</protein>
<dbReference type="EMBL" id="FWWW01000019">
    <property type="protein sequence ID" value="SMB80102.1"/>
    <property type="molecule type" value="Genomic_DNA"/>
</dbReference>
<accession>A0A1W1UGF0</accession>
<sequence>MGKGDHVRGLQPGEQGGYFLRVGVGKRKSHVFQRLQGGAVGHHALQHLAQLVGGGLLLTVDPLPGFPQRGVAVGLHGL</sequence>
<dbReference type="STRING" id="645990.SAMN00120144_3885"/>
<evidence type="ECO:0000313" key="2">
    <source>
        <dbReference type="Proteomes" id="UP000192266"/>
    </source>
</evidence>
<organism evidence="1 2">
    <name type="scientific">Hymenobacter roseosalivarius DSM 11622</name>
    <dbReference type="NCBI Taxonomy" id="645990"/>
    <lineage>
        <taxon>Bacteria</taxon>
        <taxon>Pseudomonadati</taxon>
        <taxon>Bacteroidota</taxon>
        <taxon>Cytophagia</taxon>
        <taxon>Cytophagales</taxon>
        <taxon>Hymenobacteraceae</taxon>
        <taxon>Hymenobacter</taxon>
    </lineage>
</organism>
<proteinExistence type="predicted"/>